<evidence type="ECO:0000313" key="1">
    <source>
        <dbReference type="EMBL" id="MFC4425532.1"/>
    </source>
</evidence>
<comment type="caution">
    <text evidence="1">The sequence shown here is derived from an EMBL/GenBank/DDBJ whole genome shotgun (WGS) entry which is preliminary data.</text>
</comment>
<evidence type="ECO:0000313" key="2">
    <source>
        <dbReference type="Proteomes" id="UP001595998"/>
    </source>
</evidence>
<reference evidence="2" key="1">
    <citation type="journal article" date="2019" name="Int. J. Syst. Evol. Microbiol.">
        <title>The Global Catalogue of Microorganisms (GCM) 10K type strain sequencing project: providing services to taxonomists for standard genome sequencing and annotation.</title>
        <authorList>
            <consortium name="The Broad Institute Genomics Platform"/>
            <consortium name="The Broad Institute Genome Sequencing Center for Infectious Disease"/>
            <person name="Wu L."/>
            <person name="Ma J."/>
        </authorList>
    </citation>
    <scope>NUCLEOTIDE SEQUENCE [LARGE SCALE GENOMIC DNA]</scope>
    <source>
        <strain evidence="2">CCUG 56029</strain>
    </source>
</reference>
<dbReference type="Proteomes" id="UP001595998">
    <property type="component" value="Unassembled WGS sequence"/>
</dbReference>
<accession>A0ABV8XLA3</accession>
<dbReference type="EMBL" id="JBHSEH010000005">
    <property type="protein sequence ID" value="MFC4425532.1"/>
    <property type="molecule type" value="Genomic_DNA"/>
</dbReference>
<dbReference type="RefSeq" id="WP_380037012.1">
    <property type="nucleotide sequence ID" value="NZ_JBHSEH010000005.1"/>
</dbReference>
<sequence length="65" mass="7601">MIAWIDLFIDGDPHPRRFDTLLTLGEYLRRVERLPDEAVNALLQHGEVEPPVARRGYRLRPVPRP</sequence>
<name>A0ABV8XLA3_9DEIO</name>
<protein>
    <submittedName>
        <fullName evidence="1">Uncharacterized protein</fullName>
    </submittedName>
</protein>
<organism evidence="1 2">
    <name type="scientific">Deinococcus navajonensis</name>
    <dbReference type="NCBI Taxonomy" id="309884"/>
    <lineage>
        <taxon>Bacteria</taxon>
        <taxon>Thermotogati</taxon>
        <taxon>Deinococcota</taxon>
        <taxon>Deinococci</taxon>
        <taxon>Deinococcales</taxon>
        <taxon>Deinococcaceae</taxon>
        <taxon>Deinococcus</taxon>
    </lineage>
</organism>
<gene>
    <name evidence="1" type="ORF">ACFOZ9_04850</name>
</gene>
<keyword evidence="2" id="KW-1185">Reference proteome</keyword>
<proteinExistence type="predicted"/>